<evidence type="ECO:0000313" key="3">
    <source>
        <dbReference type="Proteomes" id="UP000198287"/>
    </source>
</evidence>
<sequence>MNIILVLVPILFLSASPAHAGILTDQGSAIVNATKSLQQLRSQMLDSFLGIISNYTNTGLASLHNAANVAAELGVDITEILSEAAGKLNNFTDQTIQKFGQEVDTIMSDALGALQVDINKVNQMITKIRGYPLKLSKCLISLRPVTCLTNLIKDARNDLNSVPSRLADIAGSARNTIDAAATNFQNLTQQSVTDVLSSINKIVDDANQAVDDVIHGAPSTMPGGIVGTGN</sequence>
<evidence type="ECO:0000256" key="1">
    <source>
        <dbReference type="SAM" id="SignalP"/>
    </source>
</evidence>
<dbReference type="AlphaFoldDB" id="A0A226DWW4"/>
<evidence type="ECO:0000313" key="2">
    <source>
        <dbReference type="EMBL" id="OXA48696.1"/>
    </source>
</evidence>
<reference evidence="2 3" key="1">
    <citation type="submission" date="2015-12" db="EMBL/GenBank/DDBJ databases">
        <title>The genome of Folsomia candida.</title>
        <authorList>
            <person name="Faddeeva A."/>
            <person name="Derks M.F."/>
            <person name="Anvar Y."/>
            <person name="Smit S."/>
            <person name="Van Straalen N."/>
            <person name="Roelofs D."/>
        </authorList>
    </citation>
    <scope>NUCLEOTIDE SEQUENCE [LARGE SCALE GENOMIC DNA]</scope>
    <source>
        <strain evidence="2 3">VU population</strain>
        <tissue evidence="2">Whole body</tissue>
    </source>
</reference>
<dbReference type="EMBL" id="LNIX01000011">
    <property type="protein sequence ID" value="OXA48696.1"/>
    <property type="molecule type" value="Genomic_DNA"/>
</dbReference>
<gene>
    <name evidence="2" type="ORF">Fcan01_16314</name>
</gene>
<feature type="signal peptide" evidence="1">
    <location>
        <begin position="1"/>
        <end position="20"/>
    </location>
</feature>
<dbReference type="Proteomes" id="UP000198287">
    <property type="component" value="Unassembled WGS sequence"/>
</dbReference>
<organism evidence="2 3">
    <name type="scientific">Folsomia candida</name>
    <name type="common">Springtail</name>
    <dbReference type="NCBI Taxonomy" id="158441"/>
    <lineage>
        <taxon>Eukaryota</taxon>
        <taxon>Metazoa</taxon>
        <taxon>Ecdysozoa</taxon>
        <taxon>Arthropoda</taxon>
        <taxon>Hexapoda</taxon>
        <taxon>Collembola</taxon>
        <taxon>Entomobryomorpha</taxon>
        <taxon>Isotomoidea</taxon>
        <taxon>Isotomidae</taxon>
        <taxon>Proisotominae</taxon>
        <taxon>Folsomia</taxon>
    </lineage>
</organism>
<keyword evidence="1" id="KW-0732">Signal</keyword>
<feature type="chain" id="PRO_5013393559" evidence="1">
    <location>
        <begin position="21"/>
        <end position="230"/>
    </location>
</feature>
<keyword evidence="3" id="KW-1185">Reference proteome</keyword>
<comment type="caution">
    <text evidence="2">The sequence shown here is derived from an EMBL/GenBank/DDBJ whole genome shotgun (WGS) entry which is preliminary data.</text>
</comment>
<name>A0A226DWW4_FOLCA</name>
<proteinExistence type="predicted"/>
<accession>A0A226DWW4</accession>
<protein>
    <submittedName>
        <fullName evidence="2">Uncharacterized protein</fullName>
    </submittedName>
</protein>